<dbReference type="InterPro" id="IPR013164">
    <property type="entry name" value="Cadherin_N"/>
</dbReference>
<dbReference type="EMBL" id="BMAT01009913">
    <property type="protein sequence ID" value="GFS16260.1"/>
    <property type="molecule type" value="Genomic_DNA"/>
</dbReference>
<dbReference type="FunFam" id="2.60.40.60:FF:000104">
    <property type="entry name" value="cadherin-23 isoform X1"/>
    <property type="match status" value="1"/>
</dbReference>
<dbReference type="PROSITE" id="PS00232">
    <property type="entry name" value="CADHERIN_1"/>
    <property type="match status" value="2"/>
</dbReference>
<dbReference type="SUPFAM" id="SSF49313">
    <property type="entry name" value="Cadherin-like"/>
    <property type="match status" value="7"/>
</dbReference>
<keyword evidence="3 13" id="KW-0812">Transmembrane</keyword>
<feature type="region of interest" description="Disordered" evidence="12">
    <location>
        <begin position="838"/>
        <end position="857"/>
    </location>
</feature>
<dbReference type="CDD" id="cd11304">
    <property type="entry name" value="Cadherin_repeat"/>
    <property type="match status" value="7"/>
</dbReference>
<dbReference type="Pfam" id="PF08266">
    <property type="entry name" value="Cadherin_2"/>
    <property type="match status" value="1"/>
</dbReference>
<protein>
    <submittedName>
        <fullName evidence="15">Protocadherin-9</fullName>
    </submittedName>
</protein>
<keyword evidence="8 13" id="KW-1133">Transmembrane helix</keyword>
<evidence type="ECO:0000256" key="5">
    <source>
        <dbReference type="ARBA" id="ARBA00022737"/>
    </source>
</evidence>
<keyword evidence="4" id="KW-0732">Signal</keyword>
<dbReference type="PROSITE" id="PS50268">
    <property type="entry name" value="CADHERIN_2"/>
    <property type="match status" value="7"/>
</dbReference>
<feature type="region of interest" description="Disordered" evidence="12">
    <location>
        <begin position="872"/>
        <end position="930"/>
    </location>
</feature>
<sequence length="950" mass="104065">MVMLFCIVSEAKSLDVRYEIKEDSPPGALIGNIPDSIDLSSLVPEANIPSMRFNFLQSDSEYLDYFKLDPLNGDLCLSDSKILDRETICEFDTTCVKKLLIAIKSIRTQFFRTVSVYIDILDVNDHTPMFEQTSTTITISESVQVPSDFILPSATDRDSGGNNSIQEYEIVPADGPFELSYNKDKPNSMLMLRVVKQLDHEKTESYSVRIVARDGGSPQREGILNVEIVVEDVNDNAPIFTPEFYEKVIDETVQQGSILVTLTATDADSGKNGEVQYMLSPLQAAEIKDMFSVDAESGELRLVGDLQEAETDTYRVGVEARDRADQPFTTETMVLITVEDTINSPPRLILSTLSQEEFSTTSEYANLGVAVAHLQVKDTDRGPNGIVTCNLTTPGFFELQNMDVNAYTVIVARHLDREDTSIHNLTVACYDAGEPPLKSSKSFQVHVTDENDEYPVFEQSAFRVSVIENNARGEEILTVTATDKDDPATKNGQITYSLRGENNTFAIGPNSGVITAVKSFDFETMKSFNFTVVAKDNGIPQRSALAAVMVTILDVNDVAPNFTHDKFTVRISEYASPGDVIGEISALESETGDNGRIEITIVPGSARRLRQYFDTDAMSDFEDISDDSLPFVMRYNGSIVLTRPLDHETCSQYQFEVLATDKGKPPLSSAAVVVIHVVDENDNPPRILHPNISEAVFTAYAGKEAPKTLTVFKVRDADSGSNGIVTYAITARNDSGRFEIDQLNGAVKRTRDLTGSDGGVYKLSVMVRDAGIPPLSDVRTLLIHVSGNTVNGTASGSSDNEERYVVIALTLVCITVLLSVTIVLVIVIMRRLDRRRKLHGGGAGRHVTDRTGNRGPMHIQNSAFMDPVKMDNFKNDQADRNGGGGSGGFGGNIGEGGGSENEKRLNDSQFGFSPTTAGSMNSKSQGGDNGYQVSMPLLNFNERKLEFVGW</sequence>
<evidence type="ECO:0000256" key="4">
    <source>
        <dbReference type="ARBA" id="ARBA00022729"/>
    </source>
</evidence>
<dbReference type="GO" id="GO:0007156">
    <property type="term" value="P:homophilic cell adhesion via plasma membrane adhesion molecules"/>
    <property type="evidence" value="ECO:0007669"/>
    <property type="project" value="InterPro"/>
</dbReference>
<dbReference type="AlphaFoldDB" id="A0AAV4J1I7"/>
<evidence type="ECO:0000256" key="2">
    <source>
        <dbReference type="ARBA" id="ARBA00022475"/>
    </source>
</evidence>
<feature type="domain" description="Cadherin" evidence="14">
    <location>
        <begin position="353"/>
        <end position="457"/>
    </location>
</feature>
<feature type="transmembrane region" description="Helical" evidence="13">
    <location>
        <begin position="804"/>
        <end position="829"/>
    </location>
</feature>
<dbReference type="InterPro" id="IPR050174">
    <property type="entry name" value="Protocadherin/Cadherin-CA"/>
</dbReference>
<dbReference type="GO" id="GO:0005886">
    <property type="term" value="C:plasma membrane"/>
    <property type="evidence" value="ECO:0007669"/>
    <property type="project" value="UniProtKB-SubCell"/>
</dbReference>
<evidence type="ECO:0000256" key="3">
    <source>
        <dbReference type="ARBA" id="ARBA00022692"/>
    </source>
</evidence>
<evidence type="ECO:0000256" key="8">
    <source>
        <dbReference type="ARBA" id="ARBA00022989"/>
    </source>
</evidence>
<comment type="caution">
    <text evidence="15">The sequence shown here is derived from an EMBL/GenBank/DDBJ whole genome shotgun (WGS) entry which is preliminary data.</text>
</comment>
<organism evidence="15 16">
    <name type="scientific">Elysia marginata</name>
    <dbReference type="NCBI Taxonomy" id="1093978"/>
    <lineage>
        <taxon>Eukaryota</taxon>
        <taxon>Metazoa</taxon>
        <taxon>Spiralia</taxon>
        <taxon>Lophotrochozoa</taxon>
        <taxon>Mollusca</taxon>
        <taxon>Gastropoda</taxon>
        <taxon>Heterobranchia</taxon>
        <taxon>Euthyneura</taxon>
        <taxon>Panpulmonata</taxon>
        <taxon>Sacoglossa</taxon>
        <taxon>Placobranchoidea</taxon>
        <taxon>Plakobranchidae</taxon>
        <taxon>Elysia</taxon>
    </lineage>
</organism>
<dbReference type="FunFam" id="2.60.40.60:FF:000007">
    <property type="entry name" value="Protocadherin alpha 2"/>
    <property type="match status" value="1"/>
</dbReference>
<dbReference type="SMART" id="SM00112">
    <property type="entry name" value="CA"/>
    <property type="match status" value="7"/>
</dbReference>
<dbReference type="PANTHER" id="PTHR24028">
    <property type="entry name" value="CADHERIN-87A"/>
    <property type="match status" value="1"/>
</dbReference>
<dbReference type="FunFam" id="2.60.40.60:FF:000002">
    <property type="entry name" value="Protocadherin alpha 2"/>
    <property type="match status" value="1"/>
</dbReference>
<dbReference type="InterPro" id="IPR002126">
    <property type="entry name" value="Cadherin-like_dom"/>
</dbReference>
<keyword evidence="16" id="KW-1185">Reference proteome</keyword>
<feature type="domain" description="Cadherin" evidence="14">
    <location>
        <begin position="458"/>
        <end position="562"/>
    </location>
</feature>
<feature type="domain" description="Cadherin" evidence="14">
    <location>
        <begin position="709"/>
        <end position="804"/>
    </location>
</feature>
<dbReference type="PRINTS" id="PR00205">
    <property type="entry name" value="CADHERIN"/>
</dbReference>
<name>A0AAV4J1I7_9GAST</name>
<dbReference type="Proteomes" id="UP000762676">
    <property type="component" value="Unassembled WGS sequence"/>
</dbReference>
<dbReference type="FunFam" id="2.60.40.60:FF:000004">
    <property type="entry name" value="Protocadherin 1 gamma 2"/>
    <property type="match status" value="1"/>
</dbReference>
<feature type="domain" description="Cadherin" evidence="14">
    <location>
        <begin position="131"/>
        <end position="240"/>
    </location>
</feature>
<dbReference type="GO" id="GO:0005509">
    <property type="term" value="F:calcium ion binding"/>
    <property type="evidence" value="ECO:0007669"/>
    <property type="project" value="UniProtKB-UniRule"/>
</dbReference>
<gene>
    <name evidence="15" type="ORF">ElyMa_004952900</name>
</gene>
<dbReference type="Pfam" id="PF00028">
    <property type="entry name" value="Cadherin"/>
    <property type="match status" value="6"/>
</dbReference>
<comment type="subcellular location">
    <subcellularLocation>
        <location evidence="1">Cell membrane</location>
        <topology evidence="1">Single-pass type I membrane protein</topology>
    </subcellularLocation>
</comment>
<keyword evidence="9 13" id="KW-0472">Membrane</keyword>
<keyword evidence="6 11" id="KW-0106">Calcium</keyword>
<feature type="compositionally biased region" description="Gly residues" evidence="12">
    <location>
        <begin position="881"/>
        <end position="899"/>
    </location>
</feature>
<dbReference type="PANTHER" id="PTHR24028:SF146">
    <property type="entry name" value="CADHERIN 96CB, ISOFORM D-RELATED"/>
    <property type="match status" value="1"/>
</dbReference>
<keyword evidence="10" id="KW-0325">Glycoprotein</keyword>
<feature type="domain" description="Cadherin" evidence="14">
    <location>
        <begin position="563"/>
        <end position="687"/>
    </location>
</feature>
<evidence type="ECO:0000256" key="6">
    <source>
        <dbReference type="ARBA" id="ARBA00022837"/>
    </source>
</evidence>
<keyword evidence="5" id="KW-0677">Repeat</keyword>
<feature type="domain" description="Cadherin" evidence="14">
    <location>
        <begin position="12"/>
        <end position="130"/>
    </location>
</feature>
<evidence type="ECO:0000313" key="16">
    <source>
        <dbReference type="Proteomes" id="UP000762676"/>
    </source>
</evidence>
<evidence type="ECO:0000256" key="1">
    <source>
        <dbReference type="ARBA" id="ARBA00004251"/>
    </source>
</evidence>
<evidence type="ECO:0000256" key="13">
    <source>
        <dbReference type="SAM" id="Phobius"/>
    </source>
</evidence>
<evidence type="ECO:0000256" key="12">
    <source>
        <dbReference type="SAM" id="MobiDB-lite"/>
    </source>
</evidence>
<dbReference type="InterPro" id="IPR015919">
    <property type="entry name" value="Cadherin-like_sf"/>
</dbReference>
<keyword evidence="7" id="KW-0130">Cell adhesion</keyword>
<evidence type="ECO:0000313" key="15">
    <source>
        <dbReference type="EMBL" id="GFS16260.1"/>
    </source>
</evidence>
<proteinExistence type="predicted"/>
<evidence type="ECO:0000256" key="9">
    <source>
        <dbReference type="ARBA" id="ARBA00023136"/>
    </source>
</evidence>
<dbReference type="FunFam" id="2.60.40.60:FF:000020">
    <property type="entry name" value="Dachsous cadherin-related 1b"/>
    <property type="match status" value="1"/>
</dbReference>
<accession>A0AAV4J1I7</accession>
<keyword evidence="2" id="KW-1003">Cell membrane</keyword>
<dbReference type="InterPro" id="IPR020894">
    <property type="entry name" value="Cadherin_CS"/>
</dbReference>
<feature type="compositionally biased region" description="Polar residues" evidence="12">
    <location>
        <begin position="907"/>
        <end position="926"/>
    </location>
</feature>
<evidence type="ECO:0000259" key="14">
    <source>
        <dbReference type="PROSITE" id="PS50268"/>
    </source>
</evidence>
<evidence type="ECO:0000256" key="7">
    <source>
        <dbReference type="ARBA" id="ARBA00022889"/>
    </source>
</evidence>
<evidence type="ECO:0000256" key="10">
    <source>
        <dbReference type="ARBA" id="ARBA00023180"/>
    </source>
</evidence>
<dbReference type="Gene3D" id="2.60.40.60">
    <property type="entry name" value="Cadherins"/>
    <property type="match status" value="7"/>
</dbReference>
<evidence type="ECO:0000256" key="11">
    <source>
        <dbReference type="PROSITE-ProRule" id="PRU00043"/>
    </source>
</evidence>
<feature type="domain" description="Cadherin" evidence="14">
    <location>
        <begin position="241"/>
        <end position="348"/>
    </location>
</feature>
<reference evidence="15 16" key="1">
    <citation type="journal article" date="2021" name="Elife">
        <title>Chloroplast acquisition without the gene transfer in kleptoplastic sea slugs, Plakobranchus ocellatus.</title>
        <authorList>
            <person name="Maeda T."/>
            <person name="Takahashi S."/>
            <person name="Yoshida T."/>
            <person name="Shimamura S."/>
            <person name="Takaki Y."/>
            <person name="Nagai Y."/>
            <person name="Toyoda A."/>
            <person name="Suzuki Y."/>
            <person name="Arimoto A."/>
            <person name="Ishii H."/>
            <person name="Satoh N."/>
            <person name="Nishiyama T."/>
            <person name="Hasebe M."/>
            <person name="Maruyama T."/>
            <person name="Minagawa J."/>
            <person name="Obokata J."/>
            <person name="Shigenobu S."/>
        </authorList>
    </citation>
    <scope>NUCLEOTIDE SEQUENCE [LARGE SCALE GENOMIC DNA]</scope>
</reference>